<accession>A0A7J3G558</accession>
<evidence type="ECO:0000313" key="1">
    <source>
        <dbReference type="EMBL" id="HGL40894.1"/>
    </source>
</evidence>
<dbReference type="NCBIfam" id="TIGR01896">
    <property type="entry name" value="cas_AF1879"/>
    <property type="match status" value="1"/>
</dbReference>
<gene>
    <name evidence="1" type="primary">cas4a</name>
    <name evidence="1" type="ORF">ENU43_04430</name>
</gene>
<dbReference type="InterPro" id="IPR011604">
    <property type="entry name" value="PDDEXK-like_dom_sf"/>
</dbReference>
<dbReference type="Gene3D" id="3.90.320.10">
    <property type="match status" value="1"/>
</dbReference>
<sequence>MVFFTFDDVVRVLQVFQETPSAVSEELRGWRWREPPLLSPYRVRVNASDLSFGCDSGRLAYLRHVARAGEKPGEELFLGLAVHNVIVEASTVAKGVLYHRRPDSGRIFYELMMEMGEVVRGRRVFRGFEKVFDSLWSSACLTYSSCLDRVLSLSRHLGWDGVVYRVVPWVCEFPVDGRPLGLNRAIRVDALIPPSILVEFKTRRPSRLHEVALAGYALSFEAQFRVPVNHALLLYLDVKRDGSYKVFENFVHVDDELRLEFVERRDLYCRVVAEKVDPGLPTECDRYCPYLKICHGEK</sequence>
<organism evidence="1">
    <name type="scientific">Caldiarchaeum subterraneum</name>
    <dbReference type="NCBI Taxonomy" id="311458"/>
    <lineage>
        <taxon>Archaea</taxon>
        <taxon>Nitrososphaerota</taxon>
        <taxon>Candidatus Caldarchaeales</taxon>
        <taxon>Candidatus Caldarchaeaceae</taxon>
        <taxon>Candidatus Caldarchaeum</taxon>
    </lineage>
</organism>
<protein>
    <submittedName>
        <fullName evidence="1">Type I-A CRISPR-associated protein Cas4/Csa1</fullName>
    </submittedName>
</protein>
<reference evidence="1" key="1">
    <citation type="journal article" date="2020" name="mSystems">
        <title>Genome- and Community-Level Interaction Insights into Carbon Utilization and Element Cycling Functions of Hydrothermarchaeota in Hydrothermal Sediment.</title>
        <authorList>
            <person name="Zhou Z."/>
            <person name="Liu Y."/>
            <person name="Xu W."/>
            <person name="Pan J."/>
            <person name="Luo Z.H."/>
            <person name="Li M."/>
        </authorList>
    </citation>
    <scope>NUCLEOTIDE SEQUENCE [LARGE SCALE GENOMIC DNA]</scope>
    <source>
        <strain evidence="1">SpSt-669</strain>
    </source>
</reference>
<dbReference type="Pfam" id="PF06023">
    <property type="entry name" value="Csa1"/>
    <property type="match status" value="1"/>
</dbReference>
<name>A0A7J3G558_CALS0</name>
<dbReference type="EMBL" id="DTCM01000060">
    <property type="protein sequence ID" value="HGL40894.1"/>
    <property type="molecule type" value="Genomic_DNA"/>
</dbReference>
<dbReference type="InterPro" id="IPR009260">
    <property type="entry name" value="CRISPR-ass_Csa1"/>
</dbReference>
<proteinExistence type="predicted"/>
<dbReference type="AlphaFoldDB" id="A0A7J3G558"/>
<comment type="caution">
    <text evidence="1">The sequence shown here is derived from an EMBL/GenBank/DDBJ whole genome shotgun (WGS) entry which is preliminary data.</text>
</comment>